<keyword evidence="1" id="KW-1133">Transmembrane helix</keyword>
<sequence length="71" mass="8056">MGKFSGGYLYADAISTAFWSNSWSTRTHPYLIMGLVVAMLSVTGVYIWWKKRRGRAVLTERTRQAPNTVVT</sequence>
<accession>A0ABN8AHN4</accession>
<feature type="transmembrane region" description="Helical" evidence="1">
    <location>
        <begin position="30"/>
        <end position="49"/>
    </location>
</feature>
<gene>
    <name evidence="2" type="ORF">NTG6680_0997</name>
</gene>
<evidence type="ECO:0008006" key="4">
    <source>
        <dbReference type="Google" id="ProtNLM"/>
    </source>
</evidence>
<dbReference type="Proteomes" id="UP000839052">
    <property type="component" value="Chromosome"/>
</dbReference>
<keyword evidence="1" id="KW-0472">Membrane</keyword>
<proteinExistence type="predicted"/>
<dbReference type="EMBL" id="OU912926">
    <property type="protein sequence ID" value="CAG9932250.1"/>
    <property type="molecule type" value="Genomic_DNA"/>
</dbReference>
<protein>
    <recommendedName>
        <fullName evidence="4">LPXTG-motif cell wall anchor domain-containing protein</fullName>
    </recommendedName>
</protein>
<name>A0ABN8AHN4_9PROT</name>
<reference evidence="2 3" key="1">
    <citation type="submission" date="2021-10" db="EMBL/GenBank/DDBJ databases">
        <authorList>
            <person name="Koch H."/>
        </authorList>
    </citation>
    <scope>NUCLEOTIDE SEQUENCE [LARGE SCALE GENOMIC DNA]</scope>
    <source>
        <strain evidence="2">6680</strain>
    </source>
</reference>
<evidence type="ECO:0000256" key="1">
    <source>
        <dbReference type="SAM" id="Phobius"/>
    </source>
</evidence>
<keyword evidence="3" id="KW-1185">Reference proteome</keyword>
<evidence type="ECO:0000313" key="3">
    <source>
        <dbReference type="Proteomes" id="UP000839052"/>
    </source>
</evidence>
<organism evidence="2 3">
    <name type="scientific">Candidatus Nitrotoga arctica</name>
    <dbReference type="NCBI Taxonomy" id="453162"/>
    <lineage>
        <taxon>Bacteria</taxon>
        <taxon>Pseudomonadati</taxon>
        <taxon>Pseudomonadota</taxon>
        <taxon>Betaproteobacteria</taxon>
        <taxon>Nitrosomonadales</taxon>
        <taxon>Gallionellaceae</taxon>
        <taxon>Candidatus Nitrotoga</taxon>
    </lineage>
</organism>
<evidence type="ECO:0000313" key="2">
    <source>
        <dbReference type="EMBL" id="CAG9932250.1"/>
    </source>
</evidence>
<keyword evidence="1" id="KW-0812">Transmembrane</keyword>